<accession>A0A4Y3TS07</accession>
<dbReference type="OrthoDB" id="9807532at2"/>
<dbReference type="NCBIfam" id="TIGR03562">
    <property type="entry name" value="osmo_induc_OsmC"/>
    <property type="match status" value="1"/>
</dbReference>
<dbReference type="Proteomes" id="UP000317730">
    <property type="component" value="Unassembled WGS sequence"/>
</dbReference>
<name>A0A4Y3TS07_9PROT</name>
<feature type="region of interest" description="Disordered" evidence="1">
    <location>
        <begin position="1"/>
        <end position="22"/>
    </location>
</feature>
<dbReference type="InterPro" id="IPR019904">
    <property type="entry name" value="Peroxiredoxin_OsmC"/>
</dbReference>
<sequence length="143" mass="14903">MTITKHGSAHWKGSIREGHGTISTESGTLQAVPYGFATRFEGKPGSNPEELLAAAHAACFSMALSLILGEAGLTAQSIHTEAAVHLDKTDTGFGITQVDLTLKADVPGATAEQFLALAEKAKAGCPVSKLFRANITLRAELEG</sequence>
<dbReference type="InterPro" id="IPR003718">
    <property type="entry name" value="OsmC/Ohr_fam"/>
</dbReference>
<dbReference type="InterPro" id="IPR036102">
    <property type="entry name" value="OsmC/Ohrsf"/>
</dbReference>
<dbReference type="InterPro" id="IPR052707">
    <property type="entry name" value="OsmC_Ohr_Peroxiredoxin"/>
</dbReference>
<comment type="caution">
    <text evidence="2">The sequence shown here is derived from an EMBL/GenBank/DDBJ whole genome shotgun (WGS) entry which is preliminary data.</text>
</comment>
<dbReference type="PANTHER" id="PTHR42830">
    <property type="entry name" value="OSMOTICALLY INDUCIBLE FAMILY PROTEIN"/>
    <property type="match status" value="1"/>
</dbReference>
<evidence type="ECO:0000256" key="1">
    <source>
        <dbReference type="SAM" id="MobiDB-lite"/>
    </source>
</evidence>
<dbReference type="InterPro" id="IPR015946">
    <property type="entry name" value="KH_dom-like_a/b"/>
</dbReference>
<protein>
    <submittedName>
        <fullName evidence="2">Peroxiredoxin</fullName>
    </submittedName>
</protein>
<dbReference type="AlphaFoldDB" id="A0A4Y3TS07"/>
<dbReference type="SUPFAM" id="SSF82784">
    <property type="entry name" value="OsmC-like"/>
    <property type="match status" value="1"/>
</dbReference>
<proteinExistence type="predicted"/>
<keyword evidence="3" id="KW-1185">Reference proteome</keyword>
<gene>
    <name evidence="2" type="ORF">APE01nite_03450</name>
</gene>
<dbReference type="Gene3D" id="3.30.300.20">
    <property type="match status" value="1"/>
</dbReference>
<organism evidence="2 3">
    <name type="scientific">Acetobacter peroxydans</name>
    <dbReference type="NCBI Taxonomy" id="104098"/>
    <lineage>
        <taxon>Bacteria</taxon>
        <taxon>Pseudomonadati</taxon>
        <taxon>Pseudomonadota</taxon>
        <taxon>Alphaproteobacteria</taxon>
        <taxon>Acetobacterales</taxon>
        <taxon>Acetobacteraceae</taxon>
        <taxon>Acetobacter</taxon>
    </lineage>
</organism>
<dbReference type="GO" id="GO:0006979">
    <property type="term" value="P:response to oxidative stress"/>
    <property type="evidence" value="ECO:0007669"/>
    <property type="project" value="InterPro"/>
</dbReference>
<evidence type="ECO:0000313" key="2">
    <source>
        <dbReference type="EMBL" id="GEB84548.1"/>
    </source>
</evidence>
<reference evidence="2 3" key="1">
    <citation type="submission" date="2019-06" db="EMBL/GenBank/DDBJ databases">
        <title>Whole genome shotgun sequence of Acetobacter peroxydans NBRC 13755.</title>
        <authorList>
            <person name="Hosoyama A."/>
            <person name="Uohara A."/>
            <person name="Ohji S."/>
            <person name="Ichikawa N."/>
        </authorList>
    </citation>
    <scope>NUCLEOTIDE SEQUENCE [LARGE SCALE GENOMIC DNA]</scope>
    <source>
        <strain evidence="2 3">NBRC 13755</strain>
    </source>
</reference>
<dbReference type="Pfam" id="PF02566">
    <property type="entry name" value="OsmC"/>
    <property type="match status" value="1"/>
</dbReference>
<evidence type="ECO:0000313" key="3">
    <source>
        <dbReference type="Proteomes" id="UP000317730"/>
    </source>
</evidence>
<dbReference type="GO" id="GO:0004601">
    <property type="term" value="F:peroxidase activity"/>
    <property type="evidence" value="ECO:0007669"/>
    <property type="project" value="InterPro"/>
</dbReference>
<dbReference type="PANTHER" id="PTHR42830:SF1">
    <property type="entry name" value="OSMOTICALLY INDUCIBLE FAMILY PROTEIN"/>
    <property type="match status" value="1"/>
</dbReference>
<dbReference type="EMBL" id="BJMV01000001">
    <property type="protein sequence ID" value="GEB84548.1"/>
    <property type="molecule type" value="Genomic_DNA"/>
</dbReference>
<dbReference type="RefSeq" id="WP_141374477.1">
    <property type="nucleotide sequence ID" value="NZ_BAPL01000017.1"/>
</dbReference>